<keyword evidence="1" id="KW-0812">Transmembrane</keyword>
<keyword evidence="3" id="KW-1185">Reference proteome</keyword>
<proteinExistence type="predicted"/>
<dbReference type="AlphaFoldDB" id="A0A140E3J6"/>
<feature type="transmembrane region" description="Helical" evidence="1">
    <location>
        <begin position="264"/>
        <end position="281"/>
    </location>
</feature>
<organism evidence="2 3">
    <name type="scientific">Methylomonas denitrificans</name>
    <dbReference type="NCBI Taxonomy" id="1538553"/>
    <lineage>
        <taxon>Bacteria</taxon>
        <taxon>Pseudomonadati</taxon>
        <taxon>Pseudomonadota</taxon>
        <taxon>Gammaproteobacteria</taxon>
        <taxon>Methylococcales</taxon>
        <taxon>Methylococcaceae</taxon>
        <taxon>Methylomonas</taxon>
    </lineage>
</organism>
<feature type="transmembrane region" description="Helical" evidence="1">
    <location>
        <begin position="360"/>
        <end position="381"/>
    </location>
</feature>
<keyword evidence="1" id="KW-0472">Membrane</keyword>
<sequence length="410" mass="45556">MKPLAPGGRALFFQLLGWRLRFYADASLKLLIRRWQIWCLLLLSLSPADMPFAAQIQVLSKPVEYLLSGSDALLAWLGISLLAVAWTSAQADALRGGPPWDYLRSLPHIATLETKLDACLLLIADLPLLLPFIAYEFSRYHANRGFEFDCLLAAALTVQLLLIQQGLLRGARLFAFLTFAISLCALEIHSLESSGIKVAGLLLAGPVSAAGLQTRWRKRIVTDKPGPSRRFAKLSSHYRPLVNLILINLRSLVQHHELSVRLPLLIYLGGIVWFGTIWQQIGLQTPVAIGLLLIGVVPLLLQTASLEITLRSGRKPMQSLYASLGISQQRLLLADLLILEALFAFLVLVPIALLYPIVGIRAALILPLGNIVLAALTWLYALDQTHKPRIMPKLIVSIWFLAMCYWFIPF</sequence>
<dbReference type="STRING" id="1538553.JT25_000455"/>
<feature type="transmembrane region" description="Helical" evidence="1">
    <location>
        <begin position="331"/>
        <end position="354"/>
    </location>
</feature>
<name>A0A140E3J6_9GAMM</name>
<reference evidence="2 3" key="1">
    <citation type="journal article" date="2015" name="Environ. Microbiol.">
        <title>Methane oxidation coupled to nitrate reduction under hypoxia by the Gammaproteobacterium Methylomonas denitrificans, sp. nov. type strain FJG1.</title>
        <authorList>
            <person name="Kits K.D."/>
            <person name="Klotz M.G."/>
            <person name="Stein L.Y."/>
        </authorList>
    </citation>
    <scope>NUCLEOTIDE SEQUENCE [LARGE SCALE GENOMIC DNA]</scope>
    <source>
        <strain evidence="2 3">FJG1</strain>
    </source>
</reference>
<keyword evidence="1" id="KW-1133">Transmembrane helix</keyword>
<accession>A0A140E3J6</accession>
<gene>
    <name evidence="2" type="ORF">JT25_000455</name>
</gene>
<dbReference type="EMBL" id="CP014476">
    <property type="protein sequence ID" value="AMK74970.1"/>
    <property type="molecule type" value="Genomic_DNA"/>
</dbReference>
<evidence type="ECO:0000313" key="2">
    <source>
        <dbReference type="EMBL" id="AMK74970.1"/>
    </source>
</evidence>
<dbReference type="Proteomes" id="UP000030512">
    <property type="component" value="Chromosome"/>
</dbReference>
<evidence type="ECO:0000313" key="3">
    <source>
        <dbReference type="Proteomes" id="UP000030512"/>
    </source>
</evidence>
<dbReference type="RefSeq" id="WP_036277342.1">
    <property type="nucleotide sequence ID" value="NZ_CP014476.1"/>
</dbReference>
<evidence type="ECO:0000256" key="1">
    <source>
        <dbReference type="SAM" id="Phobius"/>
    </source>
</evidence>
<dbReference type="OrthoDB" id="5574063at2"/>
<feature type="transmembrane region" description="Helical" evidence="1">
    <location>
        <begin position="287"/>
        <end position="310"/>
    </location>
</feature>
<feature type="transmembrane region" description="Helical" evidence="1">
    <location>
        <begin position="390"/>
        <end position="408"/>
    </location>
</feature>
<dbReference type="KEGG" id="mdn:JT25_000455"/>
<protein>
    <submittedName>
        <fullName evidence="2">Uncharacterized protein</fullName>
    </submittedName>
</protein>